<dbReference type="OrthoDB" id="3160714at2759"/>
<accession>A0A167TK54</accession>
<dbReference type="EMBL" id="KV418194">
    <property type="protein sequence ID" value="KZP03019.1"/>
    <property type="molecule type" value="Genomic_DNA"/>
</dbReference>
<dbReference type="EMBL" id="KV417514">
    <property type="protein sequence ID" value="KZP26433.1"/>
    <property type="molecule type" value="Genomic_DNA"/>
</dbReference>
<proteinExistence type="predicted"/>
<dbReference type="AlphaFoldDB" id="A0A167TK54"/>
<dbReference type="Proteomes" id="UP000076532">
    <property type="component" value="Unassembled WGS sequence"/>
</dbReference>
<evidence type="ECO:0000313" key="1">
    <source>
        <dbReference type="EMBL" id="KZP03019.1"/>
    </source>
</evidence>
<evidence type="ECO:0000313" key="2">
    <source>
        <dbReference type="EMBL" id="KZP26433.1"/>
    </source>
</evidence>
<evidence type="ECO:0000313" key="3">
    <source>
        <dbReference type="Proteomes" id="UP000076532"/>
    </source>
</evidence>
<reference evidence="1 3" key="1">
    <citation type="journal article" date="2016" name="Mol. Biol. Evol.">
        <title>Comparative Genomics of Early-Diverging Mushroom-Forming Fungi Provides Insights into the Origins of Lignocellulose Decay Capabilities.</title>
        <authorList>
            <person name="Nagy L.G."/>
            <person name="Riley R."/>
            <person name="Tritt A."/>
            <person name="Adam C."/>
            <person name="Daum C."/>
            <person name="Floudas D."/>
            <person name="Sun H."/>
            <person name="Yadav J.S."/>
            <person name="Pangilinan J."/>
            <person name="Larsson K.H."/>
            <person name="Matsuura K."/>
            <person name="Barry K."/>
            <person name="Labutti K."/>
            <person name="Kuo R."/>
            <person name="Ohm R.A."/>
            <person name="Bhattacharya S.S."/>
            <person name="Shirouzu T."/>
            <person name="Yoshinaga Y."/>
            <person name="Martin F.M."/>
            <person name="Grigoriev I.V."/>
            <person name="Hibbett D.S."/>
        </authorList>
    </citation>
    <scope>NUCLEOTIDE SEQUENCE [LARGE SCALE GENOMIC DNA]</scope>
    <source>
        <strain evidence="1 3">CBS 109695</strain>
    </source>
</reference>
<protein>
    <submittedName>
        <fullName evidence="1">Uncharacterized protein</fullName>
    </submittedName>
</protein>
<keyword evidence="3" id="KW-1185">Reference proteome</keyword>
<name>A0A167TK54_9AGAM</name>
<sequence>MVRVVAGYTIEQDELVSFIAAQPGWGPVPGDPQLSVDDAWMIFTRWRKAQPQHDADPKNLFPRPQYWYDKDEHHVHAFMTRHSKDVDNPKLRFREMPIDKEIRDRFIEKTGGVLDPAKMRFWSFPETSLYVSLAGR</sequence>
<organism evidence="1 3">
    <name type="scientific">Athelia psychrophila</name>
    <dbReference type="NCBI Taxonomy" id="1759441"/>
    <lineage>
        <taxon>Eukaryota</taxon>
        <taxon>Fungi</taxon>
        <taxon>Dikarya</taxon>
        <taxon>Basidiomycota</taxon>
        <taxon>Agaricomycotina</taxon>
        <taxon>Agaricomycetes</taxon>
        <taxon>Agaricomycetidae</taxon>
        <taxon>Atheliales</taxon>
        <taxon>Atheliaceae</taxon>
        <taxon>Athelia</taxon>
    </lineage>
</organism>
<gene>
    <name evidence="2" type="ORF">FIBSPDRAFT_854750</name>
    <name evidence="1" type="ORF">FIBSPDRAFT_879809</name>
</gene>